<comment type="caution">
    <text evidence="2">The sequence shown here is derived from an EMBL/GenBank/DDBJ whole genome shotgun (WGS) entry which is preliminary data.</text>
</comment>
<accession>A0A1E8EYX0</accession>
<dbReference type="AlphaFoldDB" id="A0A1E8EYX0"/>
<dbReference type="RefSeq" id="WP_070110222.1">
    <property type="nucleotide sequence ID" value="NZ_LZFO01000014.1"/>
</dbReference>
<keyword evidence="1" id="KW-0812">Transmembrane</keyword>
<feature type="transmembrane region" description="Helical" evidence="1">
    <location>
        <begin position="17"/>
        <end position="35"/>
    </location>
</feature>
<keyword evidence="1" id="KW-1133">Transmembrane helix</keyword>
<keyword evidence="3" id="KW-1185">Reference proteome</keyword>
<gene>
    <name evidence="2" type="ORF">CLOACE_12290</name>
</gene>
<evidence type="ECO:0000313" key="2">
    <source>
        <dbReference type="EMBL" id="OFI06196.1"/>
    </source>
</evidence>
<feature type="transmembrane region" description="Helical" evidence="1">
    <location>
        <begin position="41"/>
        <end position="61"/>
    </location>
</feature>
<proteinExistence type="predicted"/>
<dbReference type="EMBL" id="LZFO01000014">
    <property type="protein sequence ID" value="OFI06196.1"/>
    <property type="molecule type" value="Genomic_DNA"/>
</dbReference>
<protein>
    <submittedName>
        <fullName evidence="2">Uncharacterized protein</fullName>
    </submittedName>
</protein>
<evidence type="ECO:0000313" key="3">
    <source>
        <dbReference type="Proteomes" id="UP000175744"/>
    </source>
</evidence>
<dbReference type="STRING" id="1121290.CLAOCE_12290"/>
<name>A0A1E8EYX0_9CLOT</name>
<reference evidence="2 3" key="1">
    <citation type="submission" date="2016-06" db="EMBL/GenBank/DDBJ databases">
        <title>Genome sequence of Clostridium acetireducens DSM 10703.</title>
        <authorList>
            <person name="Poehlein A."/>
            <person name="Fluechter S."/>
            <person name="Duerre P."/>
            <person name="Daniel R."/>
        </authorList>
    </citation>
    <scope>NUCLEOTIDE SEQUENCE [LARGE SCALE GENOMIC DNA]</scope>
    <source>
        <strain evidence="2 3">DSM 10703</strain>
    </source>
</reference>
<sequence>MNINKAIKKQNKSYKRFMLFMCFVFFTLPLLLFLYKKANLFFIMYLIINEILLLLVVLIRINNEYLKIKKDSYKIKIKSGIFSEEINIVWDKVVFIGIEKFIRKYDNEEDFKIILISTSKFRNDRMLALKETFILNHPLMEDYYINLKKIYCNEELFYTIISKGKYYRYLLLDVLYRNCVKAYFDKEAINKIKMYREINI</sequence>
<keyword evidence="1" id="KW-0472">Membrane</keyword>
<evidence type="ECO:0000256" key="1">
    <source>
        <dbReference type="SAM" id="Phobius"/>
    </source>
</evidence>
<dbReference type="OrthoDB" id="1937989at2"/>
<dbReference type="Proteomes" id="UP000175744">
    <property type="component" value="Unassembled WGS sequence"/>
</dbReference>
<organism evidence="2 3">
    <name type="scientific">Clostridium acetireducens DSM 10703</name>
    <dbReference type="NCBI Taxonomy" id="1121290"/>
    <lineage>
        <taxon>Bacteria</taxon>
        <taxon>Bacillati</taxon>
        <taxon>Bacillota</taxon>
        <taxon>Clostridia</taxon>
        <taxon>Eubacteriales</taxon>
        <taxon>Clostridiaceae</taxon>
        <taxon>Clostridium</taxon>
    </lineage>
</organism>